<evidence type="ECO:0000313" key="1">
    <source>
        <dbReference type="EMBL" id="KKM89436.1"/>
    </source>
</evidence>
<reference evidence="1" key="1">
    <citation type="journal article" date="2015" name="Nature">
        <title>Complex archaea that bridge the gap between prokaryotes and eukaryotes.</title>
        <authorList>
            <person name="Spang A."/>
            <person name="Saw J.H."/>
            <person name="Jorgensen S.L."/>
            <person name="Zaremba-Niedzwiedzka K."/>
            <person name="Martijn J."/>
            <person name="Lind A.E."/>
            <person name="van Eijk R."/>
            <person name="Schleper C."/>
            <person name="Guy L."/>
            <person name="Ettema T.J."/>
        </authorList>
    </citation>
    <scope>NUCLEOTIDE SEQUENCE</scope>
</reference>
<proteinExistence type="predicted"/>
<accession>A0A0F9LQQ7</accession>
<name>A0A0F9LQQ7_9ZZZZ</name>
<comment type="caution">
    <text evidence="1">The sequence shown here is derived from an EMBL/GenBank/DDBJ whole genome shotgun (WGS) entry which is preliminary data.</text>
</comment>
<sequence length="76" mass="9019">MTTVNIREFTRHIYKYLQPDTNITVTNNGKPKYTIYIKSYDGEDVVTEERGILNPNMYRCGCKRTDKTLCPKHQRF</sequence>
<dbReference type="AlphaFoldDB" id="A0A0F9LQQ7"/>
<dbReference type="EMBL" id="LAZR01006817">
    <property type="protein sequence ID" value="KKM89436.1"/>
    <property type="molecule type" value="Genomic_DNA"/>
</dbReference>
<protein>
    <submittedName>
        <fullName evidence="1">Uncharacterized protein</fullName>
    </submittedName>
</protein>
<organism evidence="1">
    <name type="scientific">marine sediment metagenome</name>
    <dbReference type="NCBI Taxonomy" id="412755"/>
    <lineage>
        <taxon>unclassified sequences</taxon>
        <taxon>metagenomes</taxon>
        <taxon>ecological metagenomes</taxon>
    </lineage>
</organism>
<gene>
    <name evidence="1" type="ORF">LCGC14_1248740</name>
</gene>